<dbReference type="KEGG" id="srn:A4G23_00941"/>
<dbReference type="Proteomes" id="UP000095349">
    <property type="component" value="Chromosome"/>
</dbReference>
<accession>A0A1D8FY54</accession>
<sequence length="46" mass="4646">MAIRSASPATEPVVTAARHTMAADASSMSHFPAMVSSTAVPSNVMA</sequence>
<evidence type="ECO:0000313" key="2">
    <source>
        <dbReference type="Proteomes" id="UP000095349"/>
    </source>
</evidence>
<gene>
    <name evidence="1" type="ORF">A4G23_00941</name>
</gene>
<proteinExistence type="predicted"/>
<keyword evidence="2" id="KW-1185">Reference proteome</keyword>
<name>A0A1D8FY54_9ACTN</name>
<dbReference type="AlphaFoldDB" id="A0A1D8FY54"/>
<evidence type="ECO:0000313" key="1">
    <source>
        <dbReference type="EMBL" id="AOT58137.1"/>
    </source>
</evidence>
<dbReference type="EMBL" id="CP017316">
    <property type="protein sequence ID" value="AOT58137.1"/>
    <property type="molecule type" value="Genomic_DNA"/>
</dbReference>
<protein>
    <submittedName>
        <fullName evidence="1">Uncharacterized protein</fullName>
    </submittedName>
</protein>
<reference evidence="1 2" key="1">
    <citation type="submission" date="2016-09" db="EMBL/GenBank/DDBJ databases">
        <title>Streptomyces rubrolavendulae MJM4426 Genome sequencing and assembly.</title>
        <authorList>
            <person name="Kim J.-G."/>
        </authorList>
    </citation>
    <scope>NUCLEOTIDE SEQUENCE [LARGE SCALE GENOMIC DNA]</scope>
    <source>
        <strain evidence="1 2">MJM4426</strain>
    </source>
</reference>
<organism evidence="1 2">
    <name type="scientific">Streptomyces rubrolavendulae</name>
    <dbReference type="NCBI Taxonomy" id="285473"/>
    <lineage>
        <taxon>Bacteria</taxon>
        <taxon>Bacillati</taxon>
        <taxon>Actinomycetota</taxon>
        <taxon>Actinomycetes</taxon>
        <taxon>Kitasatosporales</taxon>
        <taxon>Streptomycetaceae</taxon>
        <taxon>Streptomyces</taxon>
    </lineage>
</organism>